<proteinExistence type="inferred from homology"/>
<name>A0AAV3QQ03_LITER</name>
<comment type="caution">
    <text evidence="2">The sequence shown here is derived from an EMBL/GenBank/DDBJ whole genome shotgun (WGS) entry which is preliminary data.</text>
</comment>
<dbReference type="InterPro" id="IPR050317">
    <property type="entry name" value="Plant_Fungal_Acyltransferase"/>
</dbReference>
<dbReference type="InterPro" id="IPR023213">
    <property type="entry name" value="CAT-like_dom_sf"/>
</dbReference>
<dbReference type="Pfam" id="PF02458">
    <property type="entry name" value="Transferase"/>
    <property type="match status" value="1"/>
</dbReference>
<evidence type="ECO:0000256" key="1">
    <source>
        <dbReference type="ARBA" id="ARBA00009861"/>
    </source>
</evidence>
<evidence type="ECO:0000313" key="3">
    <source>
        <dbReference type="Proteomes" id="UP001454036"/>
    </source>
</evidence>
<organism evidence="2 3">
    <name type="scientific">Lithospermum erythrorhizon</name>
    <name type="common">Purple gromwell</name>
    <name type="synonym">Lithospermum officinale var. erythrorhizon</name>
    <dbReference type="NCBI Taxonomy" id="34254"/>
    <lineage>
        <taxon>Eukaryota</taxon>
        <taxon>Viridiplantae</taxon>
        <taxon>Streptophyta</taxon>
        <taxon>Embryophyta</taxon>
        <taxon>Tracheophyta</taxon>
        <taxon>Spermatophyta</taxon>
        <taxon>Magnoliopsida</taxon>
        <taxon>eudicotyledons</taxon>
        <taxon>Gunneridae</taxon>
        <taxon>Pentapetalae</taxon>
        <taxon>asterids</taxon>
        <taxon>lamiids</taxon>
        <taxon>Boraginales</taxon>
        <taxon>Boraginaceae</taxon>
        <taxon>Boraginoideae</taxon>
        <taxon>Lithospermeae</taxon>
        <taxon>Lithospermum</taxon>
    </lineage>
</organism>
<dbReference type="PANTHER" id="PTHR31642:SF324">
    <property type="entry name" value="SPERMIDINE HYDROXYCINNAMOYL TRANSFERASE"/>
    <property type="match status" value="1"/>
</dbReference>
<gene>
    <name evidence="2" type="ORF">LIER_20741</name>
</gene>
<dbReference type="EMBL" id="BAABME010005329">
    <property type="protein sequence ID" value="GAA0165301.1"/>
    <property type="molecule type" value="Genomic_DNA"/>
</dbReference>
<dbReference type="Proteomes" id="UP001454036">
    <property type="component" value="Unassembled WGS sequence"/>
</dbReference>
<dbReference type="AlphaFoldDB" id="A0AAV3QQ03"/>
<reference evidence="2 3" key="1">
    <citation type="submission" date="2024-01" db="EMBL/GenBank/DDBJ databases">
        <title>The complete chloroplast genome sequence of Lithospermum erythrorhizon: insights into the phylogenetic relationship among Boraginaceae species and the maternal lineages of purple gromwells.</title>
        <authorList>
            <person name="Okada T."/>
            <person name="Watanabe K."/>
        </authorList>
    </citation>
    <scope>NUCLEOTIDE SEQUENCE [LARGE SCALE GENOMIC DNA]</scope>
</reference>
<dbReference type="PANTHER" id="PTHR31642">
    <property type="entry name" value="TRICHOTHECENE 3-O-ACETYLTRANSFERASE"/>
    <property type="match status" value="1"/>
</dbReference>
<keyword evidence="3" id="KW-1185">Reference proteome</keyword>
<dbReference type="Gene3D" id="3.30.559.10">
    <property type="entry name" value="Chloramphenicol acetyltransferase-like domain"/>
    <property type="match status" value="2"/>
</dbReference>
<comment type="similarity">
    <text evidence="1">Belongs to the plant acyltransferase family.</text>
</comment>
<accession>A0AAV3QQ03</accession>
<dbReference type="GO" id="GO:0016747">
    <property type="term" value="F:acyltransferase activity, transferring groups other than amino-acyl groups"/>
    <property type="evidence" value="ECO:0007669"/>
    <property type="project" value="TreeGrafter"/>
</dbReference>
<protein>
    <submittedName>
        <fullName evidence="2">Acetyltransferase</fullName>
    </submittedName>
</protein>
<evidence type="ECO:0000313" key="2">
    <source>
        <dbReference type="EMBL" id="GAA0165301.1"/>
    </source>
</evidence>
<sequence length="456" mass="50844">MVEKNISIPSPVVKVEHIVKPAEPTPNHVMYLTGCDQIQAVTHAPVVYFYHPTPTTLSEAACRLKESLSKALVVFYPVAGRVKCIEKGCLELYCNGEGVLLVEAESEATLEDFGNFMPTPDVLQLIPTIDLVAMPIAEVPLLVCQVTKFKCGGICVGTGISHSIGDGQSCSHFIEEWSRISRGESEIVTNIPYLDRRILEAVETSAELKFHHPEFDQPPLLIGNSDSLEERKKRTTVDMIKISKDQVEKLKRRANENIVGDEACRFSRFECLGGHVWRSACKARGLSDEQLSRLDIPANIRSRLIPKLPENYFGNTIVRAAAFVKVRDLLNKPLSYAAHKLRETTENLTDEHIKSSLAYIRNIPDVSKYRSFHTAGCALGGFYGNPNMDITSWMGLAMFGADWGWGKEIYIGPAAVGMDGKFFILPTPDGDGSLYVLIRLQVEHMEAFLKYFYEDV</sequence>